<sequence length="217" mass="23602">MHTEPRDAGGPVFDTAFQAKLELLFRWRRDVRRFRRDALPAGAVDALLAIADAAPSVGLSQPWRFVTIDDSARRDAICADFAACNAAALAGQDEARAALYARLKLAGLEQAPVHIAVFVEPDPSQGHGLGRQTMPESVAYSAVIAIHTLWLAARAKGIGLGWVSILDPARIAHIAGVPDGWRFVGYLCLGYPESDADMPELAREGWEAPRRTPILRR</sequence>
<evidence type="ECO:0000313" key="2">
    <source>
        <dbReference type="EMBL" id="PTM45808.1"/>
    </source>
</evidence>
<accession>A0A2T4YQM2</accession>
<dbReference type="Gene3D" id="3.40.109.10">
    <property type="entry name" value="NADH Oxidase"/>
    <property type="match status" value="1"/>
</dbReference>
<comment type="caution">
    <text evidence="2">The sequence shown here is derived from an EMBL/GenBank/DDBJ whole genome shotgun (WGS) entry which is preliminary data.</text>
</comment>
<organism evidence="2 3">
    <name type="scientific">Sphingomonas aerolata</name>
    <dbReference type="NCBI Taxonomy" id="185951"/>
    <lineage>
        <taxon>Bacteria</taxon>
        <taxon>Pseudomonadati</taxon>
        <taxon>Pseudomonadota</taxon>
        <taxon>Alphaproteobacteria</taxon>
        <taxon>Sphingomonadales</taxon>
        <taxon>Sphingomonadaceae</taxon>
        <taxon>Sphingomonas</taxon>
    </lineage>
</organism>
<dbReference type="PANTHER" id="PTHR23026">
    <property type="entry name" value="NADPH NITROREDUCTASE"/>
    <property type="match status" value="1"/>
</dbReference>
<dbReference type="EMBL" id="PZZN01000002">
    <property type="protein sequence ID" value="PTM45808.1"/>
    <property type="molecule type" value="Genomic_DNA"/>
</dbReference>
<feature type="domain" description="Nitroreductase" evidence="1">
    <location>
        <begin position="26"/>
        <end position="191"/>
    </location>
</feature>
<dbReference type="InterPro" id="IPR029479">
    <property type="entry name" value="Nitroreductase"/>
</dbReference>
<dbReference type="SUPFAM" id="SSF55469">
    <property type="entry name" value="FMN-dependent nitroreductase-like"/>
    <property type="match status" value="1"/>
</dbReference>
<name>A0A2T4YQM2_9SPHN</name>
<dbReference type="Proteomes" id="UP000240996">
    <property type="component" value="Unassembled WGS sequence"/>
</dbReference>
<keyword evidence="3" id="KW-1185">Reference proteome</keyword>
<dbReference type="GO" id="GO:0016491">
    <property type="term" value="F:oxidoreductase activity"/>
    <property type="evidence" value="ECO:0007669"/>
    <property type="project" value="InterPro"/>
</dbReference>
<proteinExistence type="predicted"/>
<dbReference type="InterPro" id="IPR012825">
    <property type="entry name" value="BluB"/>
</dbReference>
<dbReference type="AlphaFoldDB" id="A0A2T4YQM2"/>
<evidence type="ECO:0000313" key="3">
    <source>
        <dbReference type="Proteomes" id="UP000240996"/>
    </source>
</evidence>
<protein>
    <submittedName>
        <fullName evidence="2">Cob(II)yrinic acid a,c-diamide reductase</fullName>
    </submittedName>
</protein>
<dbReference type="InterPro" id="IPR050627">
    <property type="entry name" value="Nitroreductase/BluB"/>
</dbReference>
<dbReference type="PANTHER" id="PTHR23026:SF123">
    <property type="entry name" value="NAD(P)H NITROREDUCTASE RV3131-RELATED"/>
    <property type="match status" value="1"/>
</dbReference>
<dbReference type="InterPro" id="IPR000415">
    <property type="entry name" value="Nitroreductase-like"/>
</dbReference>
<dbReference type="NCBIfam" id="TIGR02476">
    <property type="entry name" value="BluB"/>
    <property type="match status" value="1"/>
</dbReference>
<dbReference type="Pfam" id="PF00881">
    <property type="entry name" value="Nitroreductase"/>
    <property type="match status" value="1"/>
</dbReference>
<dbReference type="RefSeq" id="WP_107932114.1">
    <property type="nucleotide sequence ID" value="NZ_PZZN01000002.1"/>
</dbReference>
<evidence type="ECO:0000259" key="1">
    <source>
        <dbReference type="Pfam" id="PF00881"/>
    </source>
</evidence>
<gene>
    <name evidence="2" type="ORF">C8J24_2039</name>
</gene>
<reference evidence="2 3" key="1">
    <citation type="submission" date="2018-04" db="EMBL/GenBank/DDBJ databases">
        <title>Genomic Encyclopedia of Type Strains, Phase III (KMG-III): the genomes of soil and plant-associated and newly described type strains.</title>
        <authorList>
            <person name="Whitman W."/>
        </authorList>
    </citation>
    <scope>NUCLEOTIDE SEQUENCE [LARGE SCALE GENOMIC DNA]</scope>
    <source>
        <strain evidence="2 3">NW12</strain>
    </source>
</reference>